<dbReference type="PANTHER" id="PTHR41164">
    <property type="entry name" value="CURLI PRODUCTION ASSEMBLY/TRANSPORT COMPONENT CSGG"/>
    <property type="match status" value="1"/>
</dbReference>
<accession>A0A3P1CDG2</accession>
<keyword evidence="5" id="KW-0449">Lipoprotein</keyword>
<dbReference type="InterPro" id="IPR005534">
    <property type="entry name" value="Curli_assmbl/transp-comp_CsgG"/>
</dbReference>
<evidence type="ECO:0000313" key="7">
    <source>
        <dbReference type="EMBL" id="RRB10874.1"/>
    </source>
</evidence>
<name>A0A3P1CDG2_9BACT</name>
<dbReference type="OrthoDB" id="789916at2"/>
<keyword evidence="8" id="KW-1185">Reference proteome</keyword>
<dbReference type="Proteomes" id="UP000274271">
    <property type="component" value="Unassembled WGS sequence"/>
</dbReference>
<keyword evidence="1" id="KW-1003">Cell membrane</keyword>
<dbReference type="RefSeq" id="WP_124909965.1">
    <property type="nucleotide sequence ID" value="NZ_RQJP01000006.1"/>
</dbReference>
<evidence type="ECO:0000256" key="4">
    <source>
        <dbReference type="ARBA" id="ARBA00023139"/>
    </source>
</evidence>
<comment type="caution">
    <text evidence="7">The sequence shown here is derived from an EMBL/GenBank/DDBJ whole genome shotgun (WGS) entry which is preliminary data.</text>
</comment>
<protein>
    <recommendedName>
        <fullName evidence="9">Curli production assembly/transport component CsgG</fullName>
    </recommendedName>
</protein>
<evidence type="ECO:0000256" key="3">
    <source>
        <dbReference type="ARBA" id="ARBA00023136"/>
    </source>
</evidence>
<organism evidence="7 8">
    <name type="scientific">Larkinella knui</name>
    <dbReference type="NCBI Taxonomy" id="2025310"/>
    <lineage>
        <taxon>Bacteria</taxon>
        <taxon>Pseudomonadati</taxon>
        <taxon>Bacteroidota</taxon>
        <taxon>Cytophagia</taxon>
        <taxon>Cytophagales</taxon>
        <taxon>Spirosomataceae</taxon>
        <taxon>Larkinella</taxon>
    </lineage>
</organism>
<dbReference type="Gene3D" id="3.40.50.10610">
    <property type="entry name" value="ABC-type transport auxiliary lipoprotein component"/>
    <property type="match status" value="1"/>
</dbReference>
<keyword evidence="3" id="KW-0472">Membrane</keyword>
<gene>
    <name evidence="7" type="ORF">EHT87_27400</name>
</gene>
<dbReference type="EMBL" id="RQJP01000006">
    <property type="protein sequence ID" value="RRB10874.1"/>
    <property type="molecule type" value="Genomic_DNA"/>
</dbReference>
<evidence type="ECO:0000256" key="2">
    <source>
        <dbReference type="ARBA" id="ARBA00022729"/>
    </source>
</evidence>
<feature type="region of interest" description="Disordered" evidence="6">
    <location>
        <begin position="304"/>
        <end position="325"/>
    </location>
</feature>
<proteinExistence type="predicted"/>
<keyword evidence="4" id="KW-0564">Palmitate</keyword>
<feature type="compositionally biased region" description="Polar residues" evidence="6">
    <location>
        <begin position="314"/>
        <end position="325"/>
    </location>
</feature>
<evidence type="ECO:0000256" key="6">
    <source>
        <dbReference type="SAM" id="MobiDB-lite"/>
    </source>
</evidence>
<dbReference type="Pfam" id="PF03783">
    <property type="entry name" value="CsgG"/>
    <property type="match status" value="1"/>
</dbReference>
<evidence type="ECO:0008006" key="9">
    <source>
        <dbReference type="Google" id="ProtNLM"/>
    </source>
</evidence>
<evidence type="ECO:0000256" key="5">
    <source>
        <dbReference type="ARBA" id="ARBA00023288"/>
    </source>
</evidence>
<evidence type="ECO:0000313" key="8">
    <source>
        <dbReference type="Proteomes" id="UP000274271"/>
    </source>
</evidence>
<dbReference type="PANTHER" id="PTHR41164:SF1">
    <property type="entry name" value="CURLI PRODUCTION ASSEMBLY_TRANSPORT COMPONENT CSGG"/>
    <property type="match status" value="1"/>
</dbReference>
<dbReference type="AlphaFoldDB" id="A0A3P1CDG2"/>
<keyword evidence="2" id="KW-0732">Signal</keyword>
<sequence>MTKYLYYFICGILLTGTSLIPFSLQAQKDPKVTLEKVAEKCKGLPRDKRVTVKVARFNISTKSSQANATFGDELATMLTSAIQQTNCFRVLEMNRNVGDATGEIAFAQDGFTNGSGPQAGAMLGAQLVITGEVTDFSEGKTSTSVAGFSVGGNQATVGFTLKVLNPQTGEVLFSRDVNMKGNSSGFTGASMFGVKVGGTTQNRAVQDATQKAIIKSVEILADEKDNMDIPEPMKPKEIKRYTAQNCQTLRNGSPKIIILVTEATTAGTARDNTTTDLNRRERELALKEREANVGLTRDVVQGIFGRRRDEPTKPENTASRQTSSSAVFKPVVIEQSATETELIRHFVEAGFRVVDPKVYGKMRQMADSAADLGAIAALGLKMGANMIITGQTVSERTNSQGGMVSSRARLEIRAIATEDGSILATNAVAGGGIDVSEAIANKIAIRNASDNMAQYLMERLCTMNLQFAGVEAGKAKVTASAARVSSSPDASMNSTEISVANVNYAKLQALATALTKNPKVKGVKKNLKSGTTEGTLLIEHTGSTDDLIDMLSKNPAVKFEVTGVEEGKANLAMN</sequence>
<reference evidence="7 8" key="1">
    <citation type="submission" date="2018-11" db="EMBL/GenBank/DDBJ databases">
        <authorList>
            <person name="Zhou Z."/>
            <person name="Wang G."/>
        </authorList>
    </citation>
    <scope>NUCLEOTIDE SEQUENCE [LARGE SCALE GENOMIC DNA]</scope>
    <source>
        <strain evidence="7 8">KCTC42998</strain>
    </source>
</reference>
<dbReference type="GO" id="GO:0030288">
    <property type="term" value="C:outer membrane-bounded periplasmic space"/>
    <property type="evidence" value="ECO:0007669"/>
    <property type="project" value="InterPro"/>
</dbReference>
<evidence type="ECO:0000256" key="1">
    <source>
        <dbReference type="ARBA" id="ARBA00022475"/>
    </source>
</evidence>